<feature type="transmembrane region" description="Helical" evidence="1">
    <location>
        <begin position="44"/>
        <end position="64"/>
    </location>
</feature>
<sequence>MIHLVPIFAIFLIAYSGVLNKFYSRKLVHLGCGLVLAKINYPNVPLKYVILAIAAVSVLVSFINPFPFGHKNDIGIISYNLTIIAFILMNLPIRILLPMFVVDPMASIVGCNIKSPVWIHTKTVFGSLACFFFSMITLYYVNNIYHRLILSIILTLTEGLLKYSDNVGIIFTLTTYYFLATKYNYPIQLDFKLL</sequence>
<protein>
    <recommendedName>
        <fullName evidence="4">Dolichol kinase</fullName>
    </recommendedName>
</protein>
<evidence type="ECO:0000256" key="1">
    <source>
        <dbReference type="SAM" id="Phobius"/>
    </source>
</evidence>
<dbReference type="AlphaFoldDB" id="A0A976SIW0"/>
<feature type="transmembrane region" description="Helical" evidence="1">
    <location>
        <begin position="76"/>
        <end position="97"/>
    </location>
</feature>
<keyword evidence="1" id="KW-1133">Transmembrane helix</keyword>
<evidence type="ECO:0000313" key="3">
    <source>
        <dbReference type="Proteomes" id="UP000244811"/>
    </source>
</evidence>
<accession>A0A976SIW0</accession>
<organism evidence="2 3">
    <name type="scientific">Theileria orientalis</name>
    <dbReference type="NCBI Taxonomy" id="68886"/>
    <lineage>
        <taxon>Eukaryota</taxon>
        <taxon>Sar</taxon>
        <taxon>Alveolata</taxon>
        <taxon>Apicomplexa</taxon>
        <taxon>Aconoidasida</taxon>
        <taxon>Piroplasmida</taxon>
        <taxon>Theileriidae</taxon>
        <taxon>Theileria</taxon>
    </lineage>
</organism>
<feature type="transmembrane region" description="Helical" evidence="1">
    <location>
        <begin position="117"/>
        <end position="141"/>
    </location>
</feature>
<name>A0A976SIW0_THEOR</name>
<keyword evidence="1" id="KW-0812">Transmembrane</keyword>
<dbReference type="EMBL" id="CP056070">
    <property type="protein sequence ID" value="UVC49688.1"/>
    <property type="molecule type" value="Genomic_DNA"/>
</dbReference>
<keyword evidence="1" id="KW-0472">Membrane</keyword>
<reference evidence="2" key="1">
    <citation type="submission" date="2022-07" db="EMBL/GenBank/DDBJ databases">
        <title>Evaluation of T. orientalis genome assembly methods using nanopore sequencing and analysis of variation between genomes.</title>
        <authorList>
            <person name="Yam J."/>
            <person name="Micallef M.L."/>
            <person name="Liu M."/>
            <person name="Djordjevic S.P."/>
            <person name="Bogema D.R."/>
            <person name="Jenkins C."/>
        </authorList>
    </citation>
    <scope>NUCLEOTIDE SEQUENCE</scope>
    <source>
        <strain evidence="2">Goon Nure</strain>
    </source>
</reference>
<dbReference type="Proteomes" id="UP000244811">
    <property type="component" value="Chromosome 3"/>
</dbReference>
<evidence type="ECO:0008006" key="4">
    <source>
        <dbReference type="Google" id="ProtNLM"/>
    </source>
</evidence>
<proteinExistence type="predicted"/>
<gene>
    <name evidence="2" type="ORF">MACK_003798</name>
</gene>
<evidence type="ECO:0000313" key="2">
    <source>
        <dbReference type="EMBL" id="UVC49688.1"/>
    </source>
</evidence>